<feature type="transmembrane region" description="Helical" evidence="6">
    <location>
        <begin position="97"/>
        <end position="119"/>
    </location>
</feature>
<proteinExistence type="predicted"/>
<evidence type="ECO:0000313" key="8">
    <source>
        <dbReference type="EMBL" id="GIC88442.1"/>
    </source>
</evidence>
<evidence type="ECO:0000259" key="7">
    <source>
        <dbReference type="Pfam" id="PF10277"/>
    </source>
</evidence>
<dbReference type="GO" id="GO:0012505">
    <property type="term" value="C:endomembrane system"/>
    <property type="evidence" value="ECO:0007669"/>
    <property type="project" value="UniProtKB-SubCell"/>
</dbReference>
<reference evidence="8" key="1">
    <citation type="journal article" date="2015" name="Genome Announc.">
        <title>Draft Genome Sequence of the Pathogenic Filamentous Fungus Aspergillus udagawae Strain IFM 46973T.</title>
        <authorList>
            <person name="Kusuya Y."/>
            <person name="Takahashi-Nakaguchi A."/>
            <person name="Takahashi H."/>
            <person name="Yaguchi T."/>
        </authorList>
    </citation>
    <scope>NUCLEOTIDE SEQUENCE</scope>
    <source>
        <strain evidence="8">IFM 46973</strain>
    </source>
</reference>
<accession>A0A8E0QNA8</accession>
<evidence type="ECO:0000256" key="5">
    <source>
        <dbReference type="SAM" id="MobiDB-lite"/>
    </source>
</evidence>
<feature type="transmembrane region" description="Helical" evidence="6">
    <location>
        <begin position="59"/>
        <end position="76"/>
    </location>
</feature>
<evidence type="ECO:0000256" key="3">
    <source>
        <dbReference type="ARBA" id="ARBA00022989"/>
    </source>
</evidence>
<keyword evidence="2 6" id="KW-0812">Transmembrane</keyword>
<protein>
    <recommendedName>
        <fullName evidence="7">CWH43-like N-terminal domain-containing protein</fullName>
    </recommendedName>
</protein>
<dbReference type="Pfam" id="PF10277">
    <property type="entry name" value="Frag1"/>
    <property type="match status" value="1"/>
</dbReference>
<keyword evidence="4 6" id="KW-0472">Membrane</keyword>
<dbReference type="InterPro" id="IPR050911">
    <property type="entry name" value="DRAM/TMEM150_Autophagy_Mod"/>
</dbReference>
<evidence type="ECO:0000256" key="1">
    <source>
        <dbReference type="ARBA" id="ARBA00004127"/>
    </source>
</evidence>
<dbReference type="AlphaFoldDB" id="A0A8E0QNA8"/>
<evidence type="ECO:0000313" key="9">
    <source>
        <dbReference type="Proteomes" id="UP000036893"/>
    </source>
</evidence>
<dbReference type="GO" id="GO:0005886">
    <property type="term" value="C:plasma membrane"/>
    <property type="evidence" value="ECO:0007669"/>
    <property type="project" value="TreeGrafter"/>
</dbReference>
<feature type="transmembrane region" description="Helical" evidence="6">
    <location>
        <begin position="131"/>
        <end position="152"/>
    </location>
</feature>
<feature type="transmembrane region" description="Helical" evidence="6">
    <location>
        <begin position="7"/>
        <end position="30"/>
    </location>
</feature>
<dbReference type="InterPro" id="IPR019402">
    <property type="entry name" value="CWH43_N"/>
</dbReference>
<gene>
    <name evidence="8" type="ORF">Aud_004837</name>
</gene>
<keyword evidence="3 6" id="KW-1133">Transmembrane helix</keyword>
<dbReference type="PANTHER" id="PTHR21324">
    <property type="entry name" value="FASTING-INDUCIBLE INTEGRAL MEMBRANE PROTEIN TM6P1-RELATED"/>
    <property type="match status" value="1"/>
</dbReference>
<dbReference type="Proteomes" id="UP000036893">
    <property type="component" value="Unassembled WGS sequence"/>
</dbReference>
<dbReference type="GeneID" id="66992313"/>
<dbReference type="RefSeq" id="XP_043145708.1">
    <property type="nucleotide sequence ID" value="XM_043289773.1"/>
</dbReference>
<sequence>MWIISFWIFPVISACMWLAMLLAMLGNWAVRGSPIYPSMEAGQTIAYISDIGAQGLKPLFITGSVITVVFLDLAFVSERWLRHAGQLVPNRGWFDKFCAVASIFFAVAGALGLILLSCYDTLRHPHYHDGFLLMFLVGYLVSALLICAEYLWLGIFYRSQHRILFASFLIKLAFVIIEVALAIGFGICTRRNSGKKNVAAVLEWVIAFVFTGYILSFVVDLLPAVRTRRHIPQGEKHLEMAHEGPNAPHAHRNGANGGYVVEEPLTTDSTGPNANYYRGQRSTGY</sequence>
<feature type="transmembrane region" description="Helical" evidence="6">
    <location>
        <begin position="199"/>
        <end position="222"/>
    </location>
</feature>
<organism evidence="8 9">
    <name type="scientific">Aspergillus udagawae</name>
    <dbReference type="NCBI Taxonomy" id="91492"/>
    <lineage>
        <taxon>Eukaryota</taxon>
        <taxon>Fungi</taxon>
        <taxon>Dikarya</taxon>
        <taxon>Ascomycota</taxon>
        <taxon>Pezizomycotina</taxon>
        <taxon>Eurotiomycetes</taxon>
        <taxon>Eurotiomycetidae</taxon>
        <taxon>Eurotiales</taxon>
        <taxon>Aspergillaceae</taxon>
        <taxon>Aspergillus</taxon>
        <taxon>Aspergillus subgen. Fumigati</taxon>
    </lineage>
</organism>
<evidence type="ECO:0000256" key="2">
    <source>
        <dbReference type="ARBA" id="ARBA00022692"/>
    </source>
</evidence>
<comment type="caution">
    <text evidence="8">The sequence shown here is derived from an EMBL/GenBank/DDBJ whole genome shotgun (WGS) entry which is preliminary data.</text>
</comment>
<name>A0A8E0QNA8_9EURO</name>
<evidence type="ECO:0000256" key="6">
    <source>
        <dbReference type="SAM" id="Phobius"/>
    </source>
</evidence>
<comment type="subcellular location">
    <subcellularLocation>
        <location evidence="1">Endomembrane system</location>
        <topology evidence="1">Multi-pass membrane protein</topology>
    </subcellularLocation>
</comment>
<feature type="domain" description="CWH43-like N-terminal" evidence="7">
    <location>
        <begin position="5"/>
        <end position="222"/>
    </location>
</feature>
<feature type="transmembrane region" description="Helical" evidence="6">
    <location>
        <begin position="164"/>
        <end position="187"/>
    </location>
</feature>
<reference evidence="8" key="2">
    <citation type="submission" date="2021-01" db="EMBL/GenBank/DDBJ databases">
        <title>Pan-genome distribution and transcriptional activeness of fungal secondary metabolism genes in Aspergillus section Fumigati.</title>
        <authorList>
            <person name="Takahashi H."/>
            <person name="Umemura M."/>
            <person name="Ninomiya A."/>
            <person name="Kusuya Y."/>
            <person name="Urayama S."/>
            <person name="Shimizu M."/>
            <person name="Watanabe A."/>
            <person name="Kamei K."/>
            <person name="Yaguchi T."/>
            <person name="Hagiwara D."/>
        </authorList>
    </citation>
    <scope>NUCLEOTIDE SEQUENCE</scope>
    <source>
        <strain evidence="8">IFM 46973</strain>
    </source>
</reference>
<feature type="region of interest" description="Disordered" evidence="5">
    <location>
        <begin position="261"/>
        <end position="285"/>
    </location>
</feature>
<evidence type="ECO:0000256" key="4">
    <source>
        <dbReference type="ARBA" id="ARBA00023136"/>
    </source>
</evidence>
<dbReference type="EMBL" id="BBXM02000003">
    <property type="protein sequence ID" value="GIC88442.1"/>
    <property type="molecule type" value="Genomic_DNA"/>
</dbReference>
<dbReference type="PANTHER" id="PTHR21324:SF2">
    <property type="entry name" value="EG:22E5.9 PROTEIN"/>
    <property type="match status" value="1"/>
</dbReference>